<protein>
    <submittedName>
        <fullName evidence="4">Dehydrogenase</fullName>
    </submittedName>
</protein>
<dbReference type="AlphaFoldDB" id="A0A0T6BDC1"/>
<dbReference type="InterPro" id="IPR002347">
    <property type="entry name" value="SDR_fam"/>
</dbReference>
<evidence type="ECO:0000256" key="3">
    <source>
        <dbReference type="SAM" id="Phobius"/>
    </source>
</evidence>
<accession>A0A0T6BDC1</accession>
<feature type="non-terminal residue" evidence="4">
    <location>
        <position position="1"/>
    </location>
</feature>
<dbReference type="SUPFAM" id="SSF51735">
    <property type="entry name" value="NAD(P)-binding Rossmann-fold domains"/>
    <property type="match status" value="1"/>
</dbReference>
<evidence type="ECO:0000256" key="1">
    <source>
        <dbReference type="ARBA" id="ARBA00022857"/>
    </source>
</evidence>
<dbReference type="Gene3D" id="3.40.50.720">
    <property type="entry name" value="NAD(P)-binding Rossmann-like Domain"/>
    <property type="match status" value="1"/>
</dbReference>
<name>A0A0T6BDC1_9SCAR</name>
<sequence>GRGIMEGCQIYTSILAILGSITLFFLLLDTLWNIVLVTRAVLAPYLLADEETNLVKKYGCWALITGCTDGIGKEYAKQLAKRGLNVILVSRSKQKLQNTAEEIEKECSVKTKIVVADFSKGAPAINHIREEIRHFEIGILVNNVGTQYTYPMVVGEVPEEQLWDIINVNVGAVTMMTRMLVEDMKRRGKGAIVNVSSGSELQPLPLMTVYAASKVISRNFI</sequence>
<dbReference type="CDD" id="cd05356">
    <property type="entry name" value="17beta-HSD1_like_SDR_c"/>
    <property type="match status" value="1"/>
</dbReference>
<keyword evidence="1" id="KW-0521">NADP</keyword>
<dbReference type="PANTHER" id="PTHR43899:SF9">
    <property type="entry name" value="MIP25013P-RELATED"/>
    <property type="match status" value="1"/>
</dbReference>
<evidence type="ECO:0000313" key="5">
    <source>
        <dbReference type="Proteomes" id="UP000051574"/>
    </source>
</evidence>
<dbReference type="EMBL" id="LJIG01001640">
    <property type="protein sequence ID" value="KRT85300.1"/>
    <property type="molecule type" value="Genomic_DNA"/>
</dbReference>
<feature type="transmembrane region" description="Helical" evidence="3">
    <location>
        <begin position="12"/>
        <end position="32"/>
    </location>
</feature>
<keyword evidence="2" id="KW-0560">Oxidoreductase</keyword>
<proteinExistence type="predicted"/>
<reference evidence="4 5" key="1">
    <citation type="submission" date="2015-09" db="EMBL/GenBank/DDBJ databases">
        <title>Draft genome of the scarab beetle Oryctes borbonicus.</title>
        <authorList>
            <person name="Meyer J.M."/>
            <person name="Markov G.V."/>
            <person name="Baskaran P."/>
            <person name="Herrmann M."/>
            <person name="Sommer R.J."/>
            <person name="Roedelsperger C."/>
        </authorList>
    </citation>
    <scope>NUCLEOTIDE SEQUENCE [LARGE SCALE GENOMIC DNA]</scope>
    <source>
        <strain evidence="4">OB123</strain>
        <tissue evidence="4">Whole animal</tissue>
    </source>
</reference>
<dbReference type="GO" id="GO:0005783">
    <property type="term" value="C:endoplasmic reticulum"/>
    <property type="evidence" value="ECO:0007669"/>
    <property type="project" value="TreeGrafter"/>
</dbReference>
<dbReference type="FunFam" id="3.40.50.720:FF:000137">
    <property type="entry name" value="Hydroxysteroid (17-beta) dehydrogenase 3"/>
    <property type="match status" value="1"/>
</dbReference>
<keyword evidence="3" id="KW-1133">Transmembrane helix</keyword>
<dbReference type="PANTHER" id="PTHR43899">
    <property type="entry name" value="RH59310P"/>
    <property type="match status" value="1"/>
</dbReference>
<evidence type="ECO:0000256" key="2">
    <source>
        <dbReference type="ARBA" id="ARBA00023002"/>
    </source>
</evidence>
<gene>
    <name evidence="4" type="ORF">AMK59_586</name>
</gene>
<dbReference type="PIRSF" id="PIRSF000126">
    <property type="entry name" value="11-beta-HSD1"/>
    <property type="match status" value="1"/>
</dbReference>
<dbReference type="OrthoDB" id="5545019at2759"/>
<organism evidence="4 5">
    <name type="scientific">Oryctes borbonicus</name>
    <dbReference type="NCBI Taxonomy" id="1629725"/>
    <lineage>
        <taxon>Eukaryota</taxon>
        <taxon>Metazoa</taxon>
        <taxon>Ecdysozoa</taxon>
        <taxon>Arthropoda</taxon>
        <taxon>Hexapoda</taxon>
        <taxon>Insecta</taxon>
        <taxon>Pterygota</taxon>
        <taxon>Neoptera</taxon>
        <taxon>Endopterygota</taxon>
        <taxon>Coleoptera</taxon>
        <taxon>Polyphaga</taxon>
        <taxon>Scarabaeiformia</taxon>
        <taxon>Scarabaeidae</taxon>
        <taxon>Dynastinae</taxon>
        <taxon>Oryctes</taxon>
    </lineage>
</organism>
<comment type="caution">
    <text evidence="4">The sequence shown here is derived from an EMBL/GenBank/DDBJ whole genome shotgun (WGS) entry which is preliminary data.</text>
</comment>
<dbReference type="Proteomes" id="UP000051574">
    <property type="component" value="Unassembled WGS sequence"/>
</dbReference>
<dbReference type="Pfam" id="PF00106">
    <property type="entry name" value="adh_short"/>
    <property type="match status" value="1"/>
</dbReference>
<dbReference type="InterPro" id="IPR051019">
    <property type="entry name" value="VLCFA-Steroid_DH"/>
</dbReference>
<dbReference type="InterPro" id="IPR036291">
    <property type="entry name" value="NAD(P)-bd_dom_sf"/>
</dbReference>
<keyword evidence="3" id="KW-0472">Membrane</keyword>
<keyword evidence="3" id="KW-0812">Transmembrane</keyword>
<evidence type="ECO:0000313" key="4">
    <source>
        <dbReference type="EMBL" id="KRT85300.1"/>
    </source>
</evidence>
<keyword evidence="5" id="KW-1185">Reference proteome</keyword>
<dbReference type="PRINTS" id="PR00081">
    <property type="entry name" value="GDHRDH"/>
</dbReference>
<dbReference type="GO" id="GO:0016491">
    <property type="term" value="F:oxidoreductase activity"/>
    <property type="evidence" value="ECO:0007669"/>
    <property type="project" value="UniProtKB-KW"/>
</dbReference>